<dbReference type="SUPFAM" id="SSF53448">
    <property type="entry name" value="Nucleotide-diphospho-sugar transferases"/>
    <property type="match status" value="1"/>
</dbReference>
<comment type="similarity">
    <text evidence="1">Belongs to the UDPGP type 2 family.</text>
</comment>
<dbReference type="InterPro" id="IPR005771">
    <property type="entry name" value="GalU_uridylyltTrfase_bac/arc"/>
</dbReference>
<keyword evidence="4" id="KW-0808">Transferase</keyword>
<dbReference type="GO" id="GO:0016779">
    <property type="term" value="F:nucleotidyltransferase activity"/>
    <property type="evidence" value="ECO:0007669"/>
    <property type="project" value="UniProtKB-KW"/>
</dbReference>
<evidence type="ECO:0000256" key="6">
    <source>
        <dbReference type="ARBA" id="ARBA00031455"/>
    </source>
</evidence>
<evidence type="ECO:0000256" key="7">
    <source>
        <dbReference type="ARBA" id="ARBA00031959"/>
    </source>
</evidence>
<comment type="catalytic activity">
    <reaction evidence="9">
        <text>alpha-D-glucose 1-phosphate + UTP + H(+) = UDP-alpha-D-glucose + diphosphate</text>
        <dbReference type="Rhea" id="RHEA:19889"/>
        <dbReference type="ChEBI" id="CHEBI:15378"/>
        <dbReference type="ChEBI" id="CHEBI:33019"/>
        <dbReference type="ChEBI" id="CHEBI:46398"/>
        <dbReference type="ChEBI" id="CHEBI:58601"/>
        <dbReference type="ChEBI" id="CHEBI:58885"/>
        <dbReference type="EC" id="2.7.7.9"/>
    </reaction>
</comment>
<dbReference type="EMBL" id="RPEM01000021">
    <property type="protein sequence ID" value="TGD41543.1"/>
    <property type="molecule type" value="Genomic_DNA"/>
</dbReference>
<organism evidence="11 12">
    <name type="scientific">Pseudotabrizicola sediminis</name>
    <dbReference type="NCBI Taxonomy" id="2486418"/>
    <lineage>
        <taxon>Bacteria</taxon>
        <taxon>Pseudomonadati</taxon>
        <taxon>Pseudomonadota</taxon>
        <taxon>Alphaproteobacteria</taxon>
        <taxon>Rhodobacterales</taxon>
        <taxon>Paracoccaceae</taxon>
        <taxon>Pseudotabrizicola</taxon>
    </lineage>
</organism>
<evidence type="ECO:0000256" key="1">
    <source>
        <dbReference type="ARBA" id="ARBA00006890"/>
    </source>
</evidence>
<gene>
    <name evidence="11" type="ORF">EEB11_18165</name>
</gene>
<evidence type="ECO:0000256" key="8">
    <source>
        <dbReference type="ARBA" id="ARBA00032341"/>
    </source>
</evidence>
<name>A0ABY2KH10_9RHOB</name>
<dbReference type="PANTHER" id="PTHR43197:SF1">
    <property type="entry name" value="UTP--GLUCOSE-1-PHOSPHATE URIDYLYLTRANSFERASE"/>
    <property type="match status" value="1"/>
</dbReference>
<protein>
    <recommendedName>
        <fullName evidence="3">UTP--glucose-1-phosphate uridylyltransferase</fullName>
        <ecNumber evidence="2">2.7.7.9</ecNumber>
    </recommendedName>
    <alternativeName>
        <fullName evidence="6">Alpha-D-glucosyl-1-phosphate uridylyltransferase</fullName>
    </alternativeName>
    <alternativeName>
        <fullName evidence="7">UDP-glucose pyrophosphorylase</fullName>
    </alternativeName>
    <alternativeName>
        <fullName evidence="8">Uridine diphosphoglucose pyrophosphorylase</fullName>
    </alternativeName>
</protein>
<evidence type="ECO:0000256" key="3">
    <source>
        <dbReference type="ARBA" id="ARBA00019048"/>
    </source>
</evidence>
<dbReference type="PANTHER" id="PTHR43197">
    <property type="entry name" value="UTP--GLUCOSE-1-PHOSPHATE URIDYLYLTRANSFERASE"/>
    <property type="match status" value="1"/>
</dbReference>
<evidence type="ECO:0000256" key="2">
    <source>
        <dbReference type="ARBA" id="ARBA00012415"/>
    </source>
</evidence>
<proteinExistence type="inferred from homology"/>
<evidence type="ECO:0000256" key="5">
    <source>
        <dbReference type="ARBA" id="ARBA00022695"/>
    </source>
</evidence>
<evidence type="ECO:0000313" key="11">
    <source>
        <dbReference type="EMBL" id="TGD41543.1"/>
    </source>
</evidence>
<evidence type="ECO:0000256" key="4">
    <source>
        <dbReference type="ARBA" id="ARBA00022679"/>
    </source>
</evidence>
<dbReference type="InterPro" id="IPR005835">
    <property type="entry name" value="NTP_transferase_dom"/>
</dbReference>
<sequence length="301" mass="31489">MARSSIALRTVIIPAAGKGTRMLPATKVTAKELLPVYDRPVIQFAIDEAVEAGAERIIVVISKAKDAIRHFLGDYAVSSPGGATRITPEIIYVMQDSPKGLGHAVLCCKSKMLPGSFGVILPDDVIMGRGCLSEMAQSHVAGQMIAAMEVAVEDTGSYGIFSFDGNSDDTSVRVTGIVEKPDANAAPSTLAAVGRYILQPLIFDVLRNTPAGAGGEVQLTDAIAVATQVLPLTAFRFSGTRFDCGSHDGLLAASNARQATLKALRAKPSLAVPRAAVRAVFSNPGLEPHRGQPSVVARSAL</sequence>
<dbReference type="Pfam" id="PF00483">
    <property type="entry name" value="NTP_transferase"/>
    <property type="match status" value="1"/>
</dbReference>
<keyword evidence="12" id="KW-1185">Reference proteome</keyword>
<dbReference type="EC" id="2.7.7.9" evidence="2"/>
<evidence type="ECO:0000256" key="9">
    <source>
        <dbReference type="ARBA" id="ARBA00048128"/>
    </source>
</evidence>
<dbReference type="Proteomes" id="UP000297741">
    <property type="component" value="Unassembled WGS sequence"/>
</dbReference>
<accession>A0ABY2KH10</accession>
<dbReference type="InterPro" id="IPR029044">
    <property type="entry name" value="Nucleotide-diphossugar_trans"/>
</dbReference>
<evidence type="ECO:0000259" key="10">
    <source>
        <dbReference type="Pfam" id="PF00483"/>
    </source>
</evidence>
<dbReference type="Gene3D" id="3.90.550.10">
    <property type="entry name" value="Spore Coat Polysaccharide Biosynthesis Protein SpsA, Chain A"/>
    <property type="match status" value="1"/>
</dbReference>
<dbReference type="RefSeq" id="WP_135433817.1">
    <property type="nucleotide sequence ID" value="NZ_RPEM01000021.1"/>
</dbReference>
<reference evidence="11 12" key="1">
    <citation type="submission" date="2018-11" db="EMBL/GenBank/DDBJ databases">
        <title>Tabrizicola sp. isolated from sediment of alpine lake.</title>
        <authorList>
            <person name="Liu Z."/>
        </authorList>
    </citation>
    <scope>NUCLEOTIDE SEQUENCE [LARGE SCALE GENOMIC DNA]</scope>
    <source>
        <strain evidence="11 12">DRYC-M-16</strain>
    </source>
</reference>
<comment type="caution">
    <text evidence="11">The sequence shown here is derived from an EMBL/GenBank/DDBJ whole genome shotgun (WGS) entry which is preliminary data.</text>
</comment>
<keyword evidence="5 11" id="KW-0548">Nucleotidyltransferase</keyword>
<feature type="domain" description="Nucleotidyl transferase" evidence="10">
    <location>
        <begin position="12"/>
        <end position="256"/>
    </location>
</feature>
<evidence type="ECO:0000313" key="12">
    <source>
        <dbReference type="Proteomes" id="UP000297741"/>
    </source>
</evidence>